<sequence length="68" mass="8167">MRIAEREELTLMEKKWKVGEGRQKNAKMGNEGKERGQKGQKDGRRKKRKRKKWEAWGIGPEKDEEERQ</sequence>
<evidence type="ECO:0000313" key="2">
    <source>
        <dbReference type="EMBL" id="KAJ1127166.1"/>
    </source>
</evidence>
<comment type="caution">
    <text evidence="2">The sequence shown here is derived from an EMBL/GenBank/DDBJ whole genome shotgun (WGS) entry which is preliminary data.</text>
</comment>
<proteinExistence type="predicted"/>
<keyword evidence="3" id="KW-1185">Reference proteome</keyword>
<organism evidence="2 3">
    <name type="scientific">Pleurodeles waltl</name>
    <name type="common">Iberian ribbed newt</name>
    <dbReference type="NCBI Taxonomy" id="8319"/>
    <lineage>
        <taxon>Eukaryota</taxon>
        <taxon>Metazoa</taxon>
        <taxon>Chordata</taxon>
        <taxon>Craniata</taxon>
        <taxon>Vertebrata</taxon>
        <taxon>Euteleostomi</taxon>
        <taxon>Amphibia</taxon>
        <taxon>Batrachia</taxon>
        <taxon>Caudata</taxon>
        <taxon>Salamandroidea</taxon>
        <taxon>Salamandridae</taxon>
        <taxon>Pleurodelinae</taxon>
        <taxon>Pleurodeles</taxon>
    </lineage>
</organism>
<protein>
    <submittedName>
        <fullName evidence="2">Uncharacterized protein</fullName>
    </submittedName>
</protein>
<feature type="compositionally biased region" description="Basic residues" evidence="1">
    <location>
        <begin position="43"/>
        <end position="52"/>
    </location>
</feature>
<name>A0AAV7PIH8_PLEWA</name>
<dbReference type="EMBL" id="JANPWB010000011">
    <property type="protein sequence ID" value="KAJ1127166.1"/>
    <property type="molecule type" value="Genomic_DNA"/>
</dbReference>
<evidence type="ECO:0000256" key="1">
    <source>
        <dbReference type="SAM" id="MobiDB-lite"/>
    </source>
</evidence>
<feature type="compositionally biased region" description="Basic and acidic residues" evidence="1">
    <location>
        <begin position="30"/>
        <end position="42"/>
    </location>
</feature>
<dbReference type="AlphaFoldDB" id="A0AAV7PIH8"/>
<dbReference type="Proteomes" id="UP001066276">
    <property type="component" value="Chromosome 7"/>
</dbReference>
<gene>
    <name evidence="2" type="ORF">NDU88_005569</name>
</gene>
<accession>A0AAV7PIH8</accession>
<feature type="region of interest" description="Disordered" evidence="1">
    <location>
        <begin position="1"/>
        <end position="68"/>
    </location>
</feature>
<feature type="compositionally biased region" description="Basic and acidic residues" evidence="1">
    <location>
        <begin position="1"/>
        <end position="23"/>
    </location>
</feature>
<evidence type="ECO:0000313" key="3">
    <source>
        <dbReference type="Proteomes" id="UP001066276"/>
    </source>
</evidence>
<reference evidence="2" key="1">
    <citation type="journal article" date="2022" name="bioRxiv">
        <title>Sequencing and chromosome-scale assembly of the giantPleurodeles waltlgenome.</title>
        <authorList>
            <person name="Brown T."/>
            <person name="Elewa A."/>
            <person name="Iarovenko S."/>
            <person name="Subramanian E."/>
            <person name="Araus A.J."/>
            <person name="Petzold A."/>
            <person name="Susuki M."/>
            <person name="Suzuki K.-i.T."/>
            <person name="Hayashi T."/>
            <person name="Toyoda A."/>
            <person name="Oliveira C."/>
            <person name="Osipova E."/>
            <person name="Leigh N.D."/>
            <person name="Simon A."/>
            <person name="Yun M.H."/>
        </authorList>
    </citation>
    <scope>NUCLEOTIDE SEQUENCE</scope>
    <source>
        <strain evidence="2">20211129_DDA</strain>
        <tissue evidence="2">Liver</tissue>
    </source>
</reference>